<dbReference type="InterPro" id="IPR036770">
    <property type="entry name" value="Ankyrin_rpt-contain_sf"/>
</dbReference>
<dbReference type="GO" id="GO:0035556">
    <property type="term" value="P:intracellular signal transduction"/>
    <property type="evidence" value="ECO:0007669"/>
    <property type="project" value="InterPro"/>
</dbReference>
<reference evidence="5" key="2">
    <citation type="journal article" date="2021" name="Genome Biol. Evol.">
        <title>Developing a high-quality reference genome for a parasitic bivalve with doubly uniparental inheritance (Bivalvia: Unionida).</title>
        <authorList>
            <person name="Smith C.H."/>
        </authorList>
    </citation>
    <scope>NUCLEOTIDE SEQUENCE</scope>
    <source>
        <strain evidence="5">CHS0354</strain>
        <tissue evidence="5">Mantle</tissue>
    </source>
</reference>
<gene>
    <name evidence="5" type="ORF">CHS0354_028121</name>
</gene>
<dbReference type="SMART" id="SM00248">
    <property type="entry name" value="ANK"/>
    <property type="match status" value="7"/>
</dbReference>
<dbReference type="Pfam" id="PF00023">
    <property type="entry name" value="Ank"/>
    <property type="match status" value="1"/>
</dbReference>
<dbReference type="Pfam" id="PF12796">
    <property type="entry name" value="Ank_2"/>
    <property type="match status" value="1"/>
</dbReference>
<sequence length="367" mass="40862">MELVDPNASKESAMHALTWCVNMGHLDVLQALLKTHFADCKLSDMGDKCADVLMCAVRDGTSDILSELLPYVDDVFLCETKEQDKTYVTKMLCLAVEKGEKEKVEILAKKNADLNAFFHGKPLLHLSLTLGNVDIAKVLVEAGASVNATDKRGECAIIPAICSSIENKEKVVRWLIKNGTDIKHTALSGKKPIHVAAAHSATVVKELADAGCDINEPDGVINDTPLHIACSRCCSETVTQLIRCGAKFNIVNNHGETPLEKLLKFAQDQHSSFTKARIDLAKRLIKIGFRVFPHNQKTQSRTKRGRNKLHDLYLQILKSTDSMMSLQSICRCYVINRLHGTEFPELIQTLDIPRHLKFYLLFKGEKI</sequence>
<reference evidence="5" key="3">
    <citation type="submission" date="2023-05" db="EMBL/GenBank/DDBJ databases">
        <authorList>
            <person name="Smith C.H."/>
        </authorList>
    </citation>
    <scope>NUCLEOTIDE SEQUENCE</scope>
    <source>
        <strain evidence="5">CHS0354</strain>
        <tissue evidence="5">Mantle</tissue>
    </source>
</reference>
<evidence type="ECO:0000256" key="3">
    <source>
        <dbReference type="PROSITE-ProRule" id="PRU00023"/>
    </source>
</evidence>
<feature type="repeat" description="ANK" evidence="3">
    <location>
        <begin position="221"/>
        <end position="253"/>
    </location>
</feature>
<evidence type="ECO:0000313" key="5">
    <source>
        <dbReference type="EMBL" id="KAK3610728.1"/>
    </source>
</evidence>
<dbReference type="AlphaFoldDB" id="A0AAE0TIQ9"/>
<feature type="repeat" description="ANK" evidence="3">
    <location>
        <begin position="119"/>
        <end position="151"/>
    </location>
</feature>
<comment type="caution">
    <text evidence="5">The sequence shown here is derived from an EMBL/GenBank/DDBJ whole genome shotgun (WGS) entry which is preliminary data.</text>
</comment>
<dbReference type="PANTHER" id="PTHR24198">
    <property type="entry name" value="ANKYRIN REPEAT AND PROTEIN KINASE DOMAIN-CONTAINING PROTEIN"/>
    <property type="match status" value="1"/>
</dbReference>
<evidence type="ECO:0000313" key="6">
    <source>
        <dbReference type="Proteomes" id="UP001195483"/>
    </source>
</evidence>
<dbReference type="InterPro" id="IPR036036">
    <property type="entry name" value="SOCS_box-like_dom_sf"/>
</dbReference>
<feature type="domain" description="SOCS box" evidence="4">
    <location>
        <begin position="323"/>
        <end position="363"/>
    </location>
</feature>
<dbReference type="EMBL" id="JAEAOA010001692">
    <property type="protein sequence ID" value="KAK3610728.1"/>
    <property type="molecule type" value="Genomic_DNA"/>
</dbReference>
<dbReference type="CDD" id="cd03587">
    <property type="entry name" value="SOCS"/>
    <property type="match status" value="1"/>
</dbReference>
<evidence type="ECO:0000259" key="4">
    <source>
        <dbReference type="SMART" id="SM00969"/>
    </source>
</evidence>
<proteinExistence type="predicted"/>
<dbReference type="SMART" id="SM00969">
    <property type="entry name" value="SOCS_box"/>
    <property type="match status" value="1"/>
</dbReference>
<dbReference type="InterPro" id="IPR001496">
    <property type="entry name" value="SOCS_box"/>
</dbReference>
<dbReference type="SUPFAM" id="SSF158235">
    <property type="entry name" value="SOCS box-like"/>
    <property type="match status" value="1"/>
</dbReference>
<keyword evidence="6" id="KW-1185">Reference proteome</keyword>
<keyword evidence="2 3" id="KW-0040">ANK repeat</keyword>
<dbReference type="PANTHER" id="PTHR24198:SF195">
    <property type="entry name" value="DEATH DOMAIN-CONTAINING PROTEIN"/>
    <property type="match status" value="1"/>
</dbReference>
<dbReference type="Pfam" id="PF07525">
    <property type="entry name" value="SOCS_box"/>
    <property type="match status" value="1"/>
</dbReference>
<dbReference type="InterPro" id="IPR002110">
    <property type="entry name" value="Ankyrin_rpt"/>
</dbReference>
<dbReference type="Gene3D" id="1.25.40.20">
    <property type="entry name" value="Ankyrin repeat-containing domain"/>
    <property type="match status" value="2"/>
</dbReference>
<organism evidence="5 6">
    <name type="scientific">Potamilus streckersoni</name>
    <dbReference type="NCBI Taxonomy" id="2493646"/>
    <lineage>
        <taxon>Eukaryota</taxon>
        <taxon>Metazoa</taxon>
        <taxon>Spiralia</taxon>
        <taxon>Lophotrochozoa</taxon>
        <taxon>Mollusca</taxon>
        <taxon>Bivalvia</taxon>
        <taxon>Autobranchia</taxon>
        <taxon>Heteroconchia</taxon>
        <taxon>Palaeoheterodonta</taxon>
        <taxon>Unionida</taxon>
        <taxon>Unionoidea</taxon>
        <taxon>Unionidae</taxon>
        <taxon>Ambleminae</taxon>
        <taxon>Lampsilini</taxon>
        <taxon>Potamilus</taxon>
    </lineage>
</organism>
<dbReference type="Proteomes" id="UP001195483">
    <property type="component" value="Unassembled WGS sequence"/>
</dbReference>
<accession>A0AAE0TIQ9</accession>
<name>A0AAE0TIQ9_9BIVA</name>
<dbReference type="PROSITE" id="PS50088">
    <property type="entry name" value="ANK_REPEAT"/>
    <property type="match status" value="2"/>
</dbReference>
<evidence type="ECO:0000256" key="2">
    <source>
        <dbReference type="ARBA" id="ARBA00023043"/>
    </source>
</evidence>
<dbReference type="SUPFAM" id="SSF48403">
    <property type="entry name" value="Ankyrin repeat"/>
    <property type="match status" value="1"/>
</dbReference>
<reference evidence="5" key="1">
    <citation type="journal article" date="2021" name="Genome Biol. Evol.">
        <title>A High-Quality Reference Genome for a Parasitic Bivalve with Doubly Uniparental Inheritance (Bivalvia: Unionida).</title>
        <authorList>
            <person name="Smith C.H."/>
        </authorList>
    </citation>
    <scope>NUCLEOTIDE SEQUENCE</scope>
    <source>
        <strain evidence="5">CHS0354</strain>
    </source>
</reference>
<keyword evidence="1" id="KW-0677">Repeat</keyword>
<dbReference type="PROSITE" id="PS50297">
    <property type="entry name" value="ANK_REP_REGION"/>
    <property type="match status" value="1"/>
</dbReference>
<protein>
    <recommendedName>
        <fullName evidence="4">SOCS box domain-containing protein</fullName>
    </recommendedName>
</protein>
<evidence type="ECO:0000256" key="1">
    <source>
        <dbReference type="ARBA" id="ARBA00022737"/>
    </source>
</evidence>